<dbReference type="InterPro" id="IPR006204">
    <property type="entry name" value="GHMP_kinase_N_dom"/>
</dbReference>
<dbReference type="GO" id="GO:0016114">
    <property type="term" value="P:terpenoid biosynthetic process"/>
    <property type="evidence" value="ECO:0007669"/>
    <property type="project" value="UniProtKB-UniRule"/>
</dbReference>
<dbReference type="Pfam" id="PF00288">
    <property type="entry name" value="GHMP_kinases_N"/>
    <property type="match status" value="1"/>
</dbReference>
<comment type="caution">
    <text evidence="8">The sequence shown here is derived from an EMBL/GenBank/DDBJ whole genome shotgun (WGS) entry which is preliminary data.</text>
</comment>
<dbReference type="Gene3D" id="3.30.230.10">
    <property type="match status" value="1"/>
</dbReference>
<proteinExistence type="inferred from homology"/>
<evidence type="ECO:0000313" key="8">
    <source>
        <dbReference type="EMBL" id="MBI5170031.1"/>
    </source>
</evidence>
<comment type="catalytic activity">
    <reaction evidence="6">
        <text>4-CDP-2-C-methyl-D-erythritol + ATP = 4-CDP-2-C-methyl-D-erythritol 2-phosphate + ADP + H(+)</text>
        <dbReference type="Rhea" id="RHEA:18437"/>
        <dbReference type="ChEBI" id="CHEBI:15378"/>
        <dbReference type="ChEBI" id="CHEBI:30616"/>
        <dbReference type="ChEBI" id="CHEBI:57823"/>
        <dbReference type="ChEBI" id="CHEBI:57919"/>
        <dbReference type="ChEBI" id="CHEBI:456216"/>
        <dbReference type="EC" id="2.7.1.148"/>
    </reaction>
</comment>
<evidence type="ECO:0000256" key="5">
    <source>
        <dbReference type="ARBA" id="ARBA00022840"/>
    </source>
</evidence>
<feature type="binding site" evidence="6">
    <location>
        <begin position="114"/>
        <end position="124"/>
    </location>
    <ligand>
        <name>ATP</name>
        <dbReference type="ChEBI" id="CHEBI:30616"/>
    </ligand>
</feature>
<keyword evidence="2 6" id="KW-0808">Transferase</keyword>
<reference evidence="8" key="1">
    <citation type="submission" date="2020-07" db="EMBL/GenBank/DDBJ databases">
        <title>Huge and variable diversity of episymbiotic CPR bacteria and DPANN archaea in groundwater ecosystems.</title>
        <authorList>
            <person name="He C.Y."/>
            <person name="Keren R."/>
            <person name="Whittaker M."/>
            <person name="Farag I.F."/>
            <person name="Doudna J."/>
            <person name="Cate J.H.D."/>
            <person name="Banfield J.F."/>
        </authorList>
    </citation>
    <scope>NUCLEOTIDE SEQUENCE</scope>
    <source>
        <strain evidence="8">NC_groundwater_1813_Pr3_B-0.1um_71_17</strain>
    </source>
</reference>
<dbReference type="GO" id="GO:0050515">
    <property type="term" value="F:4-(cytidine 5'-diphospho)-2-C-methyl-D-erythritol kinase activity"/>
    <property type="evidence" value="ECO:0007669"/>
    <property type="project" value="UniProtKB-UniRule"/>
</dbReference>
<evidence type="ECO:0000256" key="6">
    <source>
        <dbReference type="HAMAP-Rule" id="MF_00061"/>
    </source>
</evidence>
<protein>
    <recommendedName>
        <fullName evidence="1 6">4-diphosphocytidyl-2-C-methyl-D-erythritol kinase</fullName>
        <shortName evidence="6">CMK</shortName>
        <ecNumber evidence="6">2.7.1.148</ecNumber>
    </recommendedName>
    <alternativeName>
        <fullName evidence="6">4-(cytidine-5'-diphospho)-2-C-methyl-D-erythritol kinase</fullName>
    </alternativeName>
</protein>
<evidence type="ECO:0000313" key="9">
    <source>
        <dbReference type="Proteomes" id="UP000696931"/>
    </source>
</evidence>
<dbReference type="GO" id="GO:0019288">
    <property type="term" value="P:isopentenyl diphosphate biosynthetic process, methylerythritol 4-phosphate pathway"/>
    <property type="evidence" value="ECO:0007669"/>
    <property type="project" value="UniProtKB-UniRule"/>
</dbReference>
<keyword evidence="6" id="KW-0414">Isoprene biosynthesis</keyword>
<dbReference type="SUPFAM" id="SSF55060">
    <property type="entry name" value="GHMP Kinase, C-terminal domain"/>
    <property type="match status" value="1"/>
</dbReference>
<evidence type="ECO:0000256" key="1">
    <source>
        <dbReference type="ARBA" id="ARBA00017473"/>
    </source>
</evidence>
<comment type="function">
    <text evidence="6">Catalyzes the phosphorylation of the position 2 hydroxy group of 4-diphosphocytidyl-2C-methyl-D-erythritol.</text>
</comment>
<dbReference type="Proteomes" id="UP000696931">
    <property type="component" value="Unassembled WGS sequence"/>
</dbReference>
<evidence type="ECO:0000256" key="4">
    <source>
        <dbReference type="ARBA" id="ARBA00022777"/>
    </source>
</evidence>
<dbReference type="InterPro" id="IPR004424">
    <property type="entry name" value="IspE"/>
</dbReference>
<keyword evidence="4 6" id="KW-0418">Kinase</keyword>
<dbReference type="NCBIfam" id="TIGR00154">
    <property type="entry name" value="ispE"/>
    <property type="match status" value="1"/>
</dbReference>
<evidence type="ECO:0000256" key="2">
    <source>
        <dbReference type="ARBA" id="ARBA00022679"/>
    </source>
</evidence>
<dbReference type="PIRSF" id="PIRSF010376">
    <property type="entry name" value="IspE"/>
    <property type="match status" value="1"/>
</dbReference>
<sequence>MSPATRPRRVEVTAHAKLNLGLAVGPARDDGFHELLTVFQSVSLADTLVAERTPRGFALRVTHEEAAVRGSQGAAARRAIGPAADNLVVRAARRVHEAFALKGGARFALTKRIPAQAGMGGGSADAAAAIAAVLALHGVRLSLADRLAIGAELGSDVPFALLGGTAIGRGRGDVLTPARLAGGLRAVVAVPAWRVSTAEAFRSIDSQKYGLTRWKRHLRFATSLGRAEVTAFHAARLGNTFEEVLGHQRQEFESLCARLRAAGLVQPRLTGSGSGVFGLVPAGVPPREITGRFIGSEPLYVVRGTVKGLRLRKQS</sequence>
<dbReference type="PANTHER" id="PTHR43527:SF2">
    <property type="entry name" value="4-DIPHOSPHOCYTIDYL-2-C-METHYL-D-ERYTHRITOL KINASE, CHLOROPLASTIC"/>
    <property type="match status" value="1"/>
</dbReference>
<organism evidence="8 9">
    <name type="scientific">Eiseniibacteriota bacterium</name>
    <dbReference type="NCBI Taxonomy" id="2212470"/>
    <lineage>
        <taxon>Bacteria</taxon>
        <taxon>Candidatus Eiseniibacteriota</taxon>
    </lineage>
</organism>
<keyword evidence="5 6" id="KW-0067">ATP-binding</keyword>
<gene>
    <name evidence="6 8" type="primary">ispE</name>
    <name evidence="8" type="ORF">HZA61_11125</name>
</gene>
<feature type="active site" evidence="6">
    <location>
        <position position="156"/>
    </location>
</feature>
<dbReference type="GO" id="GO:0005524">
    <property type="term" value="F:ATP binding"/>
    <property type="evidence" value="ECO:0007669"/>
    <property type="project" value="UniProtKB-UniRule"/>
</dbReference>
<evidence type="ECO:0000259" key="7">
    <source>
        <dbReference type="Pfam" id="PF00288"/>
    </source>
</evidence>
<evidence type="ECO:0000256" key="3">
    <source>
        <dbReference type="ARBA" id="ARBA00022741"/>
    </source>
</evidence>
<dbReference type="EMBL" id="JACRIW010000079">
    <property type="protein sequence ID" value="MBI5170031.1"/>
    <property type="molecule type" value="Genomic_DNA"/>
</dbReference>
<keyword evidence="3 6" id="KW-0547">Nucleotide-binding</keyword>
<feature type="domain" description="GHMP kinase N-terminal" evidence="7">
    <location>
        <begin position="86"/>
        <end position="164"/>
    </location>
</feature>
<dbReference type="EC" id="2.7.1.148" evidence="6"/>
<dbReference type="InterPro" id="IPR036554">
    <property type="entry name" value="GHMP_kinase_C_sf"/>
</dbReference>
<dbReference type="PANTHER" id="PTHR43527">
    <property type="entry name" value="4-DIPHOSPHOCYTIDYL-2-C-METHYL-D-ERYTHRITOL KINASE, CHLOROPLASTIC"/>
    <property type="match status" value="1"/>
</dbReference>
<dbReference type="InterPro" id="IPR014721">
    <property type="entry name" value="Ribsml_uS5_D2-typ_fold_subgr"/>
</dbReference>
<dbReference type="InterPro" id="IPR020568">
    <property type="entry name" value="Ribosomal_Su5_D2-typ_SF"/>
</dbReference>
<feature type="active site" evidence="6">
    <location>
        <position position="17"/>
    </location>
</feature>
<dbReference type="AlphaFoldDB" id="A0A933SET5"/>
<dbReference type="Gene3D" id="3.30.70.890">
    <property type="entry name" value="GHMP kinase, C-terminal domain"/>
    <property type="match status" value="1"/>
</dbReference>
<comment type="similarity">
    <text evidence="6">Belongs to the GHMP kinase family. IspE subfamily.</text>
</comment>
<dbReference type="SUPFAM" id="SSF54211">
    <property type="entry name" value="Ribosomal protein S5 domain 2-like"/>
    <property type="match status" value="1"/>
</dbReference>
<accession>A0A933SET5</accession>
<name>A0A933SET5_UNCEI</name>
<dbReference type="HAMAP" id="MF_00061">
    <property type="entry name" value="IspE"/>
    <property type="match status" value="1"/>
</dbReference>
<comment type="pathway">
    <text evidence="6">Isoprenoid biosynthesis; isopentenyl diphosphate biosynthesis via DXP pathway; isopentenyl diphosphate from 1-deoxy-D-xylulose 5-phosphate: step 3/6.</text>
</comment>